<comment type="caution">
    <text evidence="1">The sequence shown here is derived from an EMBL/GenBank/DDBJ whole genome shotgun (WGS) entry which is preliminary data.</text>
</comment>
<protein>
    <submittedName>
        <fullName evidence="1">Uncharacterized protein</fullName>
    </submittedName>
</protein>
<name>A0A9D4D6T8_DREPO</name>
<dbReference type="AlphaFoldDB" id="A0A9D4D6T8"/>
<reference evidence="1" key="1">
    <citation type="journal article" date="2019" name="bioRxiv">
        <title>The Genome of the Zebra Mussel, Dreissena polymorpha: A Resource for Invasive Species Research.</title>
        <authorList>
            <person name="McCartney M.A."/>
            <person name="Auch B."/>
            <person name="Kono T."/>
            <person name="Mallez S."/>
            <person name="Zhang Y."/>
            <person name="Obille A."/>
            <person name="Becker A."/>
            <person name="Abrahante J.E."/>
            <person name="Garbe J."/>
            <person name="Badalamenti J.P."/>
            <person name="Herman A."/>
            <person name="Mangelson H."/>
            <person name="Liachko I."/>
            <person name="Sullivan S."/>
            <person name="Sone E.D."/>
            <person name="Koren S."/>
            <person name="Silverstein K.A.T."/>
            <person name="Beckman K.B."/>
            <person name="Gohl D.M."/>
        </authorList>
    </citation>
    <scope>NUCLEOTIDE SEQUENCE</scope>
    <source>
        <strain evidence="1">Duluth1</strain>
        <tissue evidence="1">Whole animal</tissue>
    </source>
</reference>
<sequence>MDSYLRQVPMLIDSFLRQVFMVINSYLRSVSIVINPYSRQSSVRTSEFTNDMDELFFWIDETENIMSTQLQLDEHFLEDLLEKIRPEINVTSPGINVNLELPERTRMINYANKCINAHAHPTPGKQNVPALRQEGKCNKKYMTIKLQDRITHKKAHMTIKNRQNIKNDAKVNSKRRVTLSAGKRPSCTRPSLAPSRSTVRGVAWPRHQNGCECLLSDFRSPP</sequence>
<keyword evidence="2" id="KW-1185">Reference proteome</keyword>
<dbReference type="Proteomes" id="UP000828390">
    <property type="component" value="Unassembled WGS sequence"/>
</dbReference>
<proteinExistence type="predicted"/>
<gene>
    <name evidence="1" type="ORF">DPMN_045893</name>
</gene>
<evidence type="ECO:0000313" key="2">
    <source>
        <dbReference type="Proteomes" id="UP000828390"/>
    </source>
</evidence>
<organism evidence="1 2">
    <name type="scientific">Dreissena polymorpha</name>
    <name type="common">Zebra mussel</name>
    <name type="synonym">Mytilus polymorpha</name>
    <dbReference type="NCBI Taxonomy" id="45954"/>
    <lineage>
        <taxon>Eukaryota</taxon>
        <taxon>Metazoa</taxon>
        <taxon>Spiralia</taxon>
        <taxon>Lophotrochozoa</taxon>
        <taxon>Mollusca</taxon>
        <taxon>Bivalvia</taxon>
        <taxon>Autobranchia</taxon>
        <taxon>Heteroconchia</taxon>
        <taxon>Euheterodonta</taxon>
        <taxon>Imparidentia</taxon>
        <taxon>Neoheterodontei</taxon>
        <taxon>Myida</taxon>
        <taxon>Dreissenoidea</taxon>
        <taxon>Dreissenidae</taxon>
        <taxon>Dreissena</taxon>
    </lineage>
</organism>
<dbReference type="EMBL" id="JAIWYP010000011">
    <property type="protein sequence ID" value="KAH3739244.1"/>
    <property type="molecule type" value="Genomic_DNA"/>
</dbReference>
<evidence type="ECO:0000313" key="1">
    <source>
        <dbReference type="EMBL" id="KAH3739244.1"/>
    </source>
</evidence>
<reference evidence="1" key="2">
    <citation type="submission" date="2020-11" db="EMBL/GenBank/DDBJ databases">
        <authorList>
            <person name="McCartney M.A."/>
            <person name="Auch B."/>
            <person name="Kono T."/>
            <person name="Mallez S."/>
            <person name="Becker A."/>
            <person name="Gohl D.M."/>
            <person name="Silverstein K.A.T."/>
            <person name="Koren S."/>
            <person name="Bechman K.B."/>
            <person name="Herman A."/>
            <person name="Abrahante J.E."/>
            <person name="Garbe J."/>
        </authorList>
    </citation>
    <scope>NUCLEOTIDE SEQUENCE</scope>
    <source>
        <strain evidence="1">Duluth1</strain>
        <tissue evidence="1">Whole animal</tissue>
    </source>
</reference>
<accession>A0A9D4D6T8</accession>